<feature type="region of interest" description="Disordered" evidence="2">
    <location>
        <begin position="53"/>
        <end position="83"/>
    </location>
</feature>
<dbReference type="SMART" id="SM00981">
    <property type="entry name" value="THUMP"/>
    <property type="match status" value="1"/>
</dbReference>
<evidence type="ECO:0000256" key="2">
    <source>
        <dbReference type="SAM" id="MobiDB-lite"/>
    </source>
</evidence>
<evidence type="ECO:0000259" key="3">
    <source>
        <dbReference type="PROSITE" id="PS51165"/>
    </source>
</evidence>
<dbReference type="EMBL" id="CVQI01035939">
    <property type="protein sequence ID" value="CRK46723.1"/>
    <property type="molecule type" value="Genomic_DNA"/>
</dbReference>
<proteinExistence type="predicted"/>
<evidence type="ECO:0000313" key="4">
    <source>
        <dbReference type="EMBL" id="CRK46723.1"/>
    </source>
</evidence>
<evidence type="ECO:0000256" key="1">
    <source>
        <dbReference type="PROSITE-ProRule" id="PRU00529"/>
    </source>
</evidence>
<evidence type="ECO:0000313" key="5">
    <source>
        <dbReference type="Proteomes" id="UP000045706"/>
    </source>
</evidence>
<feature type="compositionally biased region" description="Basic and acidic residues" evidence="2">
    <location>
        <begin position="384"/>
        <end position="394"/>
    </location>
</feature>
<dbReference type="PROSITE" id="PS51165">
    <property type="entry name" value="THUMP"/>
    <property type="match status" value="1"/>
</dbReference>
<dbReference type="Pfam" id="PF02926">
    <property type="entry name" value="THUMP"/>
    <property type="match status" value="1"/>
</dbReference>
<accession>A0A0G4NJX0</accession>
<dbReference type="InterPro" id="IPR004114">
    <property type="entry name" value="THUMP_dom"/>
</dbReference>
<keyword evidence="1" id="KW-0694">RNA-binding</keyword>
<dbReference type="PANTHER" id="PTHR13452">
    <property type="entry name" value="THUMP DOMAIN CONTAINING PROTEIN 1-RELATED"/>
    <property type="match status" value="1"/>
</dbReference>
<feature type="domain" description="THUMP" evidence="3">
    <location>
        <begin position="224"/>
        <end position="336"/>
    </location>
</feature>
<dbReference type="PANTHER" id="PTHR13452:SF10">
    <property type="entry name" value="THUMP DOMAIN-CONTAINING PROTEIN 1"/>
    <property type="match status" value="1"/>
</dbReference>
<reference evidence="5" key="1">
    <citation type="submission" date="2015-05" db="EMBL/GenBank/DDBJ databases">
        <authorList>
            <person name="Fogelqvist Johan"/>
        </authorList>
    </citation>
    <scope>NUCLEOTIDE SEQUENCE [LARGE SCALE GENOMIC DNA]</scope>
</reference>
<dbReference type="Gene3D" id="3.30.2300.10">
    <property type="entry name" value="THUMP superfamily"/>
    <property type="match status" value="1"/>
</dbReference>
<dbReference type="InterPro" id="IPR040183">
    <property type="entry name" value="THUMPD1-like"/>
</dbReference>
<gene>
    <name evidence="4" type="ORF">BN1723_007232</name>
</gene>
<dbReference type="CDD" id="cd11717">
    <property type="entry name" value="THUMP_THUMPD1_like"/>
    <property type="match status" value="1"/>
</dbReference>
<dbReference type="FunFam" id="3.30.2300.10:FF:000001">
    <property type="entry name" value="THUMP domain-containing protein 1"/>
    <property type="match status" value="1"/>
</dbReference>
<dbReference type="AlphaFoldDB" id="A0A0G4NJX0"/>
<dbReference type="Proteomes" id="UP000045706">
    <property type="component" value="Unassembled WGS sequence"/>
</dbReference>
<name>A0A0G4NJX0_VERLO</name>
<feature type="region of interest" description="Disordered" evidence="2">
    <location>
        <begin position="357"/>
        <end position="394"/>
    </location>
</feature>
<organism evidence="4 5">
    <name type="scientific">Verticillium longisporum</name>
    <name type="common">Verticillium dahliae var. longisporum</name>
    <dbReference type="NCBI Taxonomy" id="100787"/>
    <lineage>
        <taxon>Eukaryota</taxon>
        <taxon>Fungi</taxon>
        <taxon>Dikarya</taxon>
        <taxon>Ascomycota</taxon>
        <taxon>Pezizomycotina</taxon>
        <taxon>Sordariomycetes</taxon>
        <taxon>Hypocreomycetidae</taxon>
        <taxon>Glomerellales</taxon>
        <taxon>Plectosphaerellaceae</taxon>
        <taxon>Verticillium</taxon>
    </lineage>
</organism>
<protein>
    <recommendedName>
        <fullName evidence="3">THUMP domain-containing protein</fullName>
    </recommendedName>
</protein>
<dbReference type="SUPFAM" id="SSF143437">
    <property type="entry name" value="THUMP domain-like"/>
    <property type="match status" value="1"/>
</dbReference>
<dbReference type="GO" id="GO:0003723">
    <property type="term" value="F:RNA binding"/>
    <property type="evidence" value="ECO:0007669"/>
    <property type="project" value="UniProtKB-UniRule"/>
</dbReference>
<sequence>MWVRTFQSLKLHLEAYENLAQRDPSSYHQELTPSRSNNSPSLQEYQRFILTKATMSDAPKRKQGGQGGGGDRPFKKSKGGNAGAWQTTAHKLNLAKLSEKDAHLEAGGQGIWVTFVRGMDRKAIVEFEKLCNELGETMYGIAPPADEAAVPGEDDEDDIEASIRKEMEGFKSKEPKPKGAFAIVRADIECVFFLKTREPVDPVALCRRMCTDAKGCANVMERKTRYINRLTPVAVTGKVASGVDKVARQALAPWFQGVKAEDGSEDAQKGAAGEGQAPYTYAIRPSIRANSDIKRNEVIDQVAGLIGKQHKVNLDNPDKVILIDVYKNFCGMSVVDGKEWEELKRYNINELHKAVAKPKGGNKAAEADAVAASSDTPAPAVVNETHDEEAKASS</sequence>
<dbReference type="GO" id="GO:0006400">
    <property type="term" value="P:tRNA modification"/>
    <property type="evidence" value="ECO:0007669"/>
    <property type="project" value="InterPro"/>
</dbReference>